<proteinExistence type="predicted"/>
<accession>A0ACB9L2S0</accession>
<comment type="caution">
    <text evidence="1">The sequence shown here is derived from an EMBL/GenBank/DDBJ whole genome shotgun (WGS) entry which is preliminary data.</text>
</comment>
<name>A0ACB9L2S0_9MYRT</name>
<organism evidence="1 2">
    <name type="scientific">Melastoma candidum</name>
    <dbReference type="NCBI Taxonomy" id="119954"/>
    <lineage>
        <taxon>Eukaryota</taxon>
        <taxon>Viridiplantae</taxon>
        <taxon>Streptophyta</taxon>
        <taxon>Embryophyta</taxon>
        <taxon>Tracheophyta</taxon>
        <taxon>Spermatophyta</taxon>
        <taxon>Magnoliopsida</taxon>
        <taxon>eudicotyledons</taxon>
        <taxon>Gunneridae</taxon>
        <taxon>Pentapetalae</taxon>
        <taxon>rosids</taxon>
        <taxon>malvids</taxon>
        <taxon>Myrtales</taxon>
        <taxon>Melastomataceae</taxon>
        <taxon>Melastomatoideae</taxon>
        <taxon>Melastomateae</taxon>
        <taxon>Melastoma</taxon>
    </lineage>
</organism>
<gene>
    <name evidence="1" type="ORF">MLD38_039319</name>
</gene>
<dbReference type="EMBL" id="CM042891">
    <property type="protein sequence ID" value="KAI4303721.1"/>
    <property type="molecule type" value="Genomic_DNA"/>
</dbReference>
<protein>
    <submittedName>
        <fullName evidence="1">Uncharacterized protein</fullName>
    </submittedName>
</protein>
<evidence type="ECO:0000313" key="2">
    <source>
        <dbReference type="Proteomes" id="UP001057402"/>
    </source>
</evidence>
<keyword evidence="2" id="KW-1185">Reference proteome</keyword>
<reference evidence="2" key="1">
    <citation type="journal article" date="2023" name="Front. Plant Sci.">
        <title>Chromosomal-level genome assembly of Melastoma candidum provides insights into trichome evolution.</title>
        <authorList>
            <person name="Zhong Y."/>
            <person name="Wu W."/>
            <person name="Sun C."/>
            <person name="Zou P."/>
            <person name="Liu Y."/>
            <person name="Dai S."/>
            <person name="Zhou R."/>
        </authorList>
    </citation>
    <scope>NUCLEOTIDE SEQUENCE [LARGE SCALE GENOMIC DNA]</scope>
</reference>
<dbReference type="Proteomes" id="UP001057402">
    <property type="component" value="Chromosome 12"/>
</dbReference>
<sequence>MSGNVVIEFEEGWEIVKKGLTKLENLLEWTPELPFTGEDYMMIYTTIYSMCTQKPPHHYSQKIYDKYKEVIEEYLAMKVFPSLASTYGDFLLRDFVIRWRNHKVMVRWFSCLFSYLNRYFISRRSLPNLNEVGFGCFQTLVYQPMKDNIREAVIVLIDRERDGEQTDNTLIKHVVDIFIEIGGESMAFYVNDFEVYLLQDTGVYYARKASSWVLDNSRPIEDICEGYLSKAEECWKREKERILPYVHSSSDQKLLEKIHQEIYVPYKNQLLEQELTQFLSLLRNNMVDEISRIYKNRKVTCLLEPVAKIFKEHAAAEGTSLLKQAEDARGQATAATVGQLHQVLVTNLIELHDRYMVYVTYCFSGHFLFQKALDDAFRTFLDRGLSNTSTGELLVNFCDNIFKRGGIGKLSDEATEETIGKIVELVAYISDQGLFIEFYWRRLAQRLLSQQSSMDDHERFMLSKLKHRFGASFTSKLEGMVVDLELSKEMATEFKDHISNHPSADLRMDLSVSVLTTGYWPSIRSTNLNLPEEMEKPLRIFEDFFRSRRQHRRLSWMFSFGICILTGRFDTKAIELVLSTYQAAVLLLFNDADRLSYSEILAQQQLPEVDLVRVLQSLSCGKYKILNKDPSSSPRGRR</sequence>
<evidence type="ECO:0000313" key="1">
    <source>
        <dbReference type="EMBL" id="KAI4303721.1"/>
    </source>
</evidence>